<name>A0A9Q1N5X9_9SOLA</name>
<protein>
    <submittedName>
        <fullName evidence="1">Uncharacterized protein</fullName>
    </submittedName>
</protein>
<keyword evidence="2" id="KW-1185">Reference proteome</keyword>
<dbReference type="Proteomes" id="UP001152561">
    <property type="component" value="Unassembled WGS sequence"/>
</dbReference>
<gene>
    <name evidence="1" type="ORF">K7X08_026258</name>
</gene>
<dbReference type="AlphaFoldDB" id="A0A9Q1N5X9"/>
<accession>A0A9Q1N5X9</accession>
<reference evidence="2" key="1">
    <citation type="journal article" date="2023" name="Proc. Natl. Acad. Sci. U.S.A.">
        <title>Genomic and structural basis for evolution of tropane alkaloid biosynthesis.</title>
        <authorList>
            <person name="Wanga Y.-J."/>
            <person name="Taina T."/>
            <person name="Yua J.-Y."/>
            <person name="Lia J."/>
            <person name="Xua B."/>
            <person name="Chenc J."/>
            <person name="D'Auriad J.C."/>
            <person name="Huanga J.-P."/>
            <person name="Huanga S.-X."/>
        </authorList>
    </citation>
    <scope>NUCLEOTIDE SEQUENCE [LARGE SCALE GENOMIC DNA]</scope>
    <source>
        <strain evidence="2">cv. KIB-2019</strain>
    </source>
</reference>
<organism evidence="1 2">
    <name type="scientific">Anisodus acutangulus</name>
    <dbReference type="NCBI Taxonomy" id="402998"/>
    <lineage>
        <taxon>Eukaryota</taxon>
        <taxon>Viridiplantae</taxon>
        <taxon>Streptophyta</taxon>
        <taxon>Embryophyta</taxon>
        <taxon>Tracheophyta</taxon>
        <taxon>Spermatophyta</taxon>
        <taxon>Magnoliopsida</taxon>
        <taxon>eudicotyledons</taxon>
        <taxon>Gunneridae</taxon>
        <taxon>Pentapetalae</taxon>
        <taxon>asterids</taxon>
        <taxon>lamiids</taxon>
        <taxon>Solanales</taxon>
        <taxon>Solanaceae</taxon>
        <taxon>Solanoideae</taxon>
        <taxon>Hyoscyameae</taxon>
        <taxon>Anisodus</taxon>
    </lineage>
</organism>
<dbReference type="EMBL" id="JAJAGQ010000001">
    <property type="protein sequence ID" value="KAJ8574453.1"/>
    <property type="molecule type" value="Genomic_DNA"/>
</dbReference>
<proteinExistence type="predicted"/>
<evidence type="ECO:0000313" key="2">
    <source>
        <dbReference type="Proteomes" id="UP001152561"/>
    </source>
</evidence>
<dbReference type="OrthoDB" id="812961at2759"/>
<evidence type="ECO:0000313" key="1">
    <source>
        <dbReference type="EMBL" id="KAJ8574453.1"/>
    </source>
</evidence>
<sequence length="191" mass="21326">MPGLKVKMWYVPELELPEEGYVMKGATLVVIKPVEEWSKADDGGDSVAKGFGIARDGKEEKVFDQVARELVKYLGLLQTRTDHLTQAHHKVIVTAIHPGQTSCIVQIFTSEEGDSYGNLIYVCGKSHRLLDGAGALGIGYSFYYKRNIRSPDKEFERLENIRNGVQRGVEAARRNLHVISPNVEAKNPRSD</sequence>
<comment type="caution">
    <text evidence="1">The sequence shown here is derived from an EMBL/GenBank/DDBJ whole genome shotgun (WGS) entry which is preliminary data.</text>
</comment>